<feature type="compositionally biased region" description="Basic residues" evidence="1">
    <location>
        <begin position="132"/>
        <end position="142"/>
    </location>
</feature>
<proteinExistence type="predicted"/>
<reference evidence="2 3" key="1">
    <citation type="journal article" date="2018" name="Mycol. Prog.">
        <title>Coniella lustricola, a new species from submerged detritus.</title>
        <authorList>
            <person name="Raudabaugh D.B."/>
            <person name="Iturriaga T."/>
            <person name="Carver A."/>
            <person name="Mondo S."/>
            <person name="Pangilinan J."/>
            <person name="Lipzen A."/>
            <person name="He G."/>
            <person name="Amirebrahimi M."/>
            <person name="Grigoriev I.V."/>
            <person name="Miller A.N."/>
        </authorList>
    </citation>
    <scope>NUCLEOTIDE SEQUENCE [LARGE SCALE GENOMIC DNA]</scope>
    <source>
        <strain evidence="2 3">B22-T-1</strain>
    </source>
</reference>
<name>A0A2T3AIB9_9PEZI</name>
<organism evidence="2 3">
    <name type="scientific">Coniella lustricola</name>
    <dbReference type="NCBI Taxonomy" id="2025994"/>
    <lineage>
        <taxon>Eukaryota</taxon>
        <taxon>Fungi</taxon>
        <taxon>Dikarya</taxon>
        <taxon>Ascomycota</taxon>
        <taxon>Pezizomycotina</taxon>
        <taxon>Sordariomycetes</taxon>
        <taxon>Sordariomycetidae</taxon>
        <taxon>Diaporthales</taxon>
        <taxon>Schizoparmaceae</taxon>
        <taxon>Coniella</taxon>
    </lineage>
</organism>
<gene>
    <name evidence="2" type="ORF">BD289DRAFT_46206</name>
</gene>
<evidence type="ECO:0000313" key="2">
    <source>
        <dbReference type="EMBL" id="PSR99185.1"/>
    </source>
</evidence>
<dbReference type="AlphaFoldDB" id="A0A2T3AIB9"/>
<accession>A0A2T3AIB9</accession>
<evidence type="ECO:0000256" key="1">
    <source>
        <dbReference type="SAM" id="MobiDB-lite"/>
    </source>
</evidence>
<keyword evidence="3" id="KW-1185">Reference proteome</keyword>
<dbReference type="InParanoid" id="A0A2T3AIB9"/>
<protein>
    <submittedName>
        <fullName evidence="2">Uncharacterized protein</fullName>
    </submittedName>
</protein>
<dbReference type="EMBL" id="KZ678385">
    <property type="protein sequence ID" value="PSR99185.1"/>
    <property type="molecule type" value="Genomic_DNA"/>
</dbReference>
<sequence>MTILQLVVKDYLGFVGQHGLRRGWPTVDPAVATLMLASNQGLRWRWQTDKMEGPEAGVERDAVIRPAASCGYSTIKGRHGSQDMSEQSTEEQCMTAIQRPVYLPVRSSVCLSVCRSVSLFVCQTRHAGQRERGRRKPHRLVRQRQPPCQRFKRRLGRRATG</sequence>
<feature type="region of interest" description="Disordered" evidence="1">
    <location>
        <begin position="126"/>
        <end position="145"/>
    </location>
</feature>
<dbReference type="Proteomes" id="UP000241462">
    <property type="component" value="Unassembled WGS sequence"/>
</dbReference>
<evidence type="ECO:0000313" key="3">
    <source>
        <dbReference type="Proteomes" id="UP000241462"/>
    </source>
</evidence>